<organism evidence="1 2">
    <name type="scientific">Marilutibacter maris</name>
    <dbReference type="NCBI Taxonomy" id="1605891"/>
    <lineage>
        <taxon>Bacteria</taxon>
        <taxon>Pseudomonadati</taxon>
        <taxon>Pseudomonadota</taxon>
        <taxon>Gammaproteobacteria</taxon>
        <taxon>Lysobacterales</taxon>
        <taxon>Lysobacteraceae</taxon>
        <taxon>Marilutibacter</taxon>
    </lineage>
</organism>
<comment type="caution">
    <text evidence="1">The sequence shown here is derived from an EMBL/GenBank/DDBJ whole genome shotgun (WGS) entry which is preliminary data.</text>
</comment>
<dbReference type="RefSeq" id="WP_141482013.1">
    <property type="nucleotide sequence ID" value="NZ_VICD02000127.1"/>
</dbReference>
<sequence>MVTASISTHCRSALSFGDSSIEFAKWIAFALMLVDHVNAVFMDRQGGVAIEVLGRMAMPVFAFVLAYNLSRPSVNFQRVLRRLLLFGLVSMPAHAFLFGVVGPWPLNIMATFAVSVAVIMFLRSGDRLSAIALFLVGSCLVEYWHAGTGLVVAFWLFLQGSRLGFPAIVAAFGALCLVNGNAWALFAFPLLHIVRLSPVAISRSRWAFWMAYPLHLSVLAVLTLELVFFPSGSTFICK</sequence>
<name>A0A508AVE2_9GAMM</name>
<proteinExistence type="predicted"/>
<evidence type="ECO:0000313" key="2">
    <source>
        <dbReference type="Proteomes" id="UP000320431"/>
    </source>
</evidence>
<reference evidence="1 2" key="1">
    <citation type="submission" date="2019-10" db="EMBL/GenBank/DDBJ databases">
        <title>Lysobacter alkalisoli sp. nov., isolated from saline-alkaline soil.</title>
        <authorList>
            <person name="Sun J.-Q."/>
        </authorList>
    </citation>
    <scope>NUCLEOTIDE SEQUENCE [LARGE SCALE GENOMIC DNA]</scope>
    <source>
        <strain evidence="1 2">KCTC 42381</strain>
    </source>
</reference>
<dbReference type="EMBL" id="VICD02000127">
    <property type="protein sequence ID" value="KAB8191355.1"/>
    <property type="molecule type" value="Genomic_DNA"/>
</dbReference>
<dbReference type="InterPro" id="IPR008875">
    <property type="entry name" value="TraX"/>
</dbReference>
<dbReference type="Proteomes" id="UP000320431">
    <property type="component" value="Unassembled WGS sequence"/>
</dbReference>
<dbReference type="Pfam" id="PF05857">
    <property type="entry name" value="TraX"/>
    <property type="match status" value="1"/>
</dbReference>
<gene>
    <name evidence="1" type="ORF">FKV24_008070</name>
</gene>
<protein>
    <submittedName>
        <fullName evidence="1">Conjugal transfer protein TraX</fullName>
    </submittedName>
</protein>
<evidence type="ECO:0000313" key="1">
    <source>
        <dbReference type="EMBL" id="KAB8191355.1"/>
    </source>
</evidence>
<dbReference type="AlphaFoldDB" id="A0A508AVE2"/>
<accession>A0A508AVE2</accession>